<feature type="signal peptide" evidence="1">
    <location>
        <begin position="1"/>
        <end position="24"/>
    </location>
</feature>
<accession>A0A4R6IGP1</accession>
<protein>
    <recommendedName>
        <fullName evidence="4">Lipocalin-like protein</fullName>
    </recommendedName>
</protein>
<evidence type="ECO:0008006" key="4">
    <source>
        <dbReference type="Google" id="ProtNLM"/>
    </source>
</evidence>
<organism evidence="2 3">
    <name type="scientific">Pedobacter duraquae</name>
    <dbReference type="NCBI Taxonomy" id="425511"/>
    <lineage>
        <taxon>Bacteria</taxon>
        <taxon>Pseudomonadati</taxon>
        <taxon>Bacteroidota</taxon>
        <taxon>Sphingobacteriia</taxon>
        <taxon>Sphingobacteriales</taxon>
        <taxon>Sphingobacteriaceae</taxon>
        <taxon>Pedobacter</taxon>
    </lineage>
</organism>
<evidence type="ECO:0000313" key="3">
    <source>
        <dbReference type="Proteomes" id="UP000295499"/>
    </source>
</evidence>
<dbReference type="RefSeq" id="WP_133557686.1">
    <property type="nucleotide sequence ID" value="NZ_SNWM01000004.1"/>
</dbReference>
<name>A0A4R6IGP1_9SPHI</name>
<dbReference type="EMBL" id="SNWM01000004">
    <property type="protein sequence ID" value="TDO20857.1"/>
    <property type="molecule type" value="Genomic_DNA"/>
</dbReference>
<comment type="caution">
    <text evidence="2">The sequence shown here is derived from an EMBL/GenBank/DDBJ whole genome shotgun (WGS) entry which is preliminary data.</text>
</comment>
<dbReference type="Proteomes" id="UP000295499">
    <property type="component" value="Unassembled WGS sequence"/>
</dbReference>
<feature type="chain" id="PRO_5020237771" description="Lipocalin-like protein" evidence="1">
    <location>
        <begin position="25"/>
        <end position="126"/>
    </location>
</feature>
<dbReference type="OrthoDB" id="1100674at2"/>
<keyword evidence="1" id="KW-0732">Signal</keyword>
<dbReference type="AlphaFoldDB" id="A0A4R6IGP1"/>
<proteinExistence type="predicted"/>
<sequence length="126" mass="13889">MKFTKLMFAFVVCMALFLSVSAQSNVDYFLGKWNVLILGTPQGDAKVTFKFEKIDGKIQGSVLDSTAKEISKITNISEKDKTILGGFSASGYDLTFELTPVDQDNAKGNVMGMFDAKATRIKEEKK</sequence>
<evidence type="ECO:0000256" key="1">
    <source>
        <dbReference type="SAM" id="SignalP"/>
    </source>
</evidence>
<keyword evidence="3" id="KW-1185">Reference proteome</keyword>
<gene>
    <name evidence="2" type="ORF">CLV32_3492</name>
</gene>
<evidence type="ECO:0000313" key="2">
    <source>
        <dbReference type="EMBL" id="TDO20857.1"/>
    </source>
</evidence>
<reference evidence="2 3" key="1">
    <citation type="submission" date="2019-03" db="EMBL/GenBank/DDBJ databases">
        <title>Genomic Encyclopedia of Archaeal and Bacterial Type Strains, Phase II (KMG-II): from individual species to whole genera.</title>
        <authorList>
            <person name="Goeker M."/>
        </authorList>
    </citation>
    <scope>NUCLEOTIDE SEQUENCE [LARGE SCALE GENOMIC DNA]</scope>
    <source>
        <strain evidence="2 3">DSM 19034</strain>
    </source>
</reference>